<comment type="similarity">
    <text evidence="3">Belongs to the TmcAL family.</text>
</comment>
<evidence type="ECO:0000313" key="5">
    <source>
        <dbReference type="EMBL" id="KRN95088.1"/>
    </source>
</evidence>
<evidence type="ECO:0000256" key="3">
    <source>
        <dbReference type="HAMAP-Rule" id="MF_01539"/>
    </source>
</evidence>
<dbReference type="EMBL" id="BJUD01000008">
    <property type="protein sequence ID" value="GEK28345.1"/>
    <property type="molecule type" value="Genomic_DNA"/>
</dbReference>
<dbReference type="SUPFAM" id="SSF52374">
    <property type="entry name" value="Nucleotidylyl transferase"/>
    <property type="match status" value="1"/>
</dbReference>
<keyword evidence="3" id="KW-0547">Nucleotide-binding</keyword>
<dbReference type="EMBL" id="JQCB01000011">
    <property type="protein sequence ID" value="KRN95088.1"/>
    <property type="molecule type" value="Genomic_DNA"/>
</dbReference>
<dbReference type="InterPro" id="IPR008513">
    <property type="entry name" value="tRNA(Met)_cyd_acetate_ligase"/>
</dbReference>
<evidence type="ECO:0000313" key="7">
    <source>
        <dbReference type="Proteomes" id="UP000321429"/>
    </source>
</evidence>
<gene>
    <name evidence="3" type="primary">tmcAL</name>
    <name evidence="5" type="ORF">IV55_GL000370</name>
    <name evidence="4" type="ORF">LSI01_06560</name>
</gene>
<dbReference type="GO" id="GO:0016879">
    <property type="term" value="F:ligase activity, forming carbon-nitrogen bonds"/>
    <property type="evidence" value="ECO:0007669"/>
    <property type="project" value="UniProtKB-UniRule"/>
</dbReference>
<keyword evidence="3" id="KW-0963">Cytoplasm</keyword>
<feature type="binding site" evidence="3">
    <location>
        <position position="101"/>
    </location>
    <ligand>
        <name>ATP</name>
        <dbReference type="ChEBI" id="CHEBI:30616"/>
    </ligand>
</feature>
<comment type="caution">
    <text evidence="5">The sequence shown here is derived from an EMBL/GenBank/DDBJ whole genome shotgun (WGS) entry which is preliminary data.</text>
</comment>
<accession>A0A0R2L0X0</accession>
<dbReference type="PANTHER" id="PTHR37825:SF1">
    <property type="entry name" value="TRNA(MET) CYTIDINE ACETATE LIGASE"/>
    <property type="match status" value="1"/>
</dbReference>
<evidence type="ECO:0000313" key="6">
    <source>
        <dbReference type="Proteomes" id="UP000051139"/>
    </source>
</evidence>
<keyword evidence="3" id="KW-0820">tRNA-binding</keyword>
<evidence type="ECO:0000256" key="1">
    <source>
        <dbReference type="ARBA" id="ARBA00022598"/>
    </source>
</evidence>
<name>A0A0R2L0X0_9LACO</name>
<dbReference type="GO" id="GO:0005737">
    <property type="term" value="C:cytoplasm"/>
    <property type="evidence" value="ECO:0007669"/>
    <property type="project" value="UniProtKB-SubCell"/>
</dbReference>
<dbReference type="NCBIfam" id="NF010191">
    <property type="entry name" value="PRK13670.1"/>
    <property type="match status" value="1"/>
</dbReference>
<comment type="function">
    <text evidence="3">Catalyzes the formation of N(4)-acetylcytidine (ac(4)C) at the wobble position of elongator tRNA(Met), using acetate and ATP as substrates. First activates an acetate ion to form acetyladenylate (Ac-AMP) and then transfers the acetyl group to tRNA to form ac(4)C34.</text>
</comment>
<feature type="binding site" evidence="3">
    <location>
        <begin position="7"/>
        <end position="20"/>
    </location>
    <ligand>
        <name>ATP</name>
        <dbReference type="ChEBI" id="CHEBI:30616"/>
    </ligand>
</feature>
<dbReference type="GO" id="GO:0006400">
    <property type="term" value="P:tRNA modification"/>
    <property type="evidence" value="ECO:0007669"/>
    <property type="project" value="UniProtKB-UniRule"/>
</dbReference>
<dbReference type="Gene3D" id="3.40.50.620">
    <property type="entry name" value="HUPs"/>
    <property type="match status" value="1"/>
</dbReference>
<proteinExistence type="inferred from homology"/>
<sequence>MRAVGVVTEYNPFHNGHAYHLQQARAVTGADVVVAVMSGNFVQRGEAAIFDKWQRANEALHNGADVVIELPFQWAVQPAHIFAQGALELLSAMKIDTMVFGAEHPETDFSALAKVPMADSTAFKQFDRTFATQFNEVFEAQTGFKLDQPNDILGYGYARANEQLAVPLKLRAVGRRGSAYHQTTLSKETFSSATAIRQAVLTQESAVQISDMVPGTTLADVQAGRAQPGWSDTMWALLRHTLLMTPVDELQQIYQMSEGLEYRLQEAAEKSATWQDFLTAIKTKRYTYSRLQRVCLYTLLHATTTDMRSKSEAYLRLLGFTEIGQQFLHETKKDFTRPLITRFDQHLKTGQLNLDYRAGMLYEMLTGTQQDFRRDPIRIASDQQN</sequence>
<dbReference type="Pfam" id="PF05636">
    <property type="entry name" value="HIGH_NTase1"/>
    <property type="match status" value="1"/>
</dbReference>
<dbReference type="EC" id="6.3.4.-" evidence="3"/>
<keyword evidence="6" id="KW-1185">Reference proteome</keyword>
<feature type="binding site" evidence="3">
    <location>
        <position position="150"/>
    </location>
    <ligand>
        <name>ATP</name>
        <dbReference type="ChEBI" id="CHEBI:30616"/>
    </ligand>
</feature>
<dbReference type="Proteomes" id="UP000051139">
    <property type="component" value="Unassembled WGS sequence"/>
</dbReference>
<feature type="binding site" evidence="3">
    <location>
        <position position="175"/>
    </location>
    <ligand>
        <name>ATP</name>
        <dbReference type="ChEBI" id="CHEBI:30616"/>
    </ligand>
</feature>
<comment type="catalytic activity">
    <reaction evidence="3">
        <text>cytidine(34) in elongator tRNA(Met) + acetate + ATP = N(4)-acetylcytidine(34) in elongator tRNA(Met) + AMP + diphosphate</text>
        <dbReference type="Rhea" id="RHEA:58144"/>
        <dbReference type="Rhea" id="RHEA-COMP:10693"/>
        <dbReference type="Rhea" id="RHEA-COMP:10694"/>
        <dbReference type="ChEBI" id="CHEBI:30089"/>
        <dbReference type="ChEBI" id="CHEBI:30616"/>
        <dbReference type="ChEBI" id="CHEBI:33019"/>
        <dbReference type="ChEBI" id="CHEBI:74900"/>
        <dbReference type="ChEBI" id="CHEBI:82748"/>
        <dbReference type="ChEBI" id="CHEBI:456215"/>
    </reaction>
</comment>
<reference evidence="4 7" key="2">
    <citation type="submission" date="2019-07" db="EMBL/GenBank/DDBJ databases">
        <title>Whole genome shotgun sequence of Lactobacillus siliginis NBRC 101315.</title>
        <authorList>
            <person name="Hosoyama A."/>
            <person name="Uohara A."/>
            <person name="Ohji S."/>
            <person name="Ichikawa N."/>
        </authorList>
    </citation>
    <scope>NUCLEOTIDE SEQUENCE [LARGE SCALE GENOMIC DNA]</scope>
    <source>
        <strain evidence="4 7">NBRC 101315</strain>
    </source>
</reference>
<reference evidence="5 6" key="1">
    <citation type="journal article" date="2015" name="Genome Announc.">
        <title>Expanding the biotechnology potential of lactobacilli through comparative genomics of 213 strains and associated genera.</title>
        <authorList>
            <person name="Sun Z."/>
            <person name="Harris H.M."/>
            <person name="McCann A."/>
            <person name="Guo C."/>
            <person name="Argimon S."/>
            <person name="Zhang W."/>
            <person name="Yang X."/>
            <person name="Jeffery I.B."/>
            <person name="Cooney J.C."/>
            <person name="Kagawa T.F."/>
            <person name="Liu W."/>
            <person name="Song Y."/>
            <person name="Salvetti E."/>
            <person name="Wrobel A."/>
            <person name="Rasinkangas P."/>
            <person name="Parkhill J."/>
            <person name="Rea M.C."/>
            <person name="O'Sullivan O."/>
            <person name="Ritari J."/>
            <person name="Douillard F.P."/>
            <person name="Paul Ross R."/>
            <person name="Yang R."/>
            <person name="Briner A.E."/>
            <person name="Felis G.E."/>
            <person name="de Vos W.M."/>
            <person name="Barrangou R."/>
            <person name="Klaenhammer T.R."/>
            <person name="Caufield P.W."/>
            <person name="Cui Y."/>
            <person name="Zhang H."/>
            <person name="O'Toole P.W."/>
        </authorList>
    </citation>
    <scope>NUCLEOTIDE SEQUENCE [LARGE SCALE GENOMIC DNA]</scope>
    <source>
        <strain evidence="5 6">DSM 22696</strain>
    </source>
</reference>
<keyword evidence="3" id="KW-0694">RNA-binding</keyword>
<evidence type="ECO:0000313" key="4">
    <source>
        <dbReference type="EMBL" id="GEK28345.1"/>
    </source>
</evidence>
<protein>
    <recommendedName>
        <fullName evidence="3">tRNA(Met) cytidine acetate ligase</fullName>
        <ecNumber evidence="3">6.3.4.-</ecNumber>
    </recommendedName>
</protein>
<dbReference type="InterPro" id="IPR014729">
    <property type="entry name" value="Rossmann-like_a/b/a_fold"/>
</dbReference>
<dbReference type="HAMAP" id="MF_01539">
    <property type="entry name" value="TmcAL"/>
    <property type="match status" value="1"/>
</dbReference>
<dbReference type="STRING" id="348151.IV55_GL000370"/>
<dbReference type="PATRIC" id="fig|348151.3.peg.377"/>
<comment type="subcellular location">
    <subcellularLocation>
        <location evidence="3">Cytoplasm</location>
    </subcellularLocation>
</comment>
<comment type="caution">
    <text evidence="3">Lacks conserved residue(s) required for the propagation of feature annotation.</text>
</comment>
<evidence type="ECO:0000256" key="2">
    <source>
        <dbReference type="ARBA" id="ARBA00022694"/>
    </source>
</evidence>
<dbReference type="RefSeq" id="WP_057811036.1">
    <property type="nucleotide sequence ID" value="NZ_BJUD01000008.1"/>
</dbReference>
<dbReference type="GO" id="GO:0005524">
    <property type="term" value="F:ATP binding"/>
    <property type="evidence" value="ECO:0007669"/>
    <property type="project" value="UniProtKB-KW"/>
</dbReference>
<dbReference type="GO" id="GO:0000049">
    <property type="term" value="F:tRNA binding"/>
    <property type="evidence" value="ECO:0007669"/>
    <property type="project" value="UniProtKB-KW"/>
</dbReference>
<dbReference type="AlphaFoldDB" id="A0A0R2L0X0"/>
<dbReference type="Proteomes" id="UP000321429">
    <property type="component" value="Unassembled WGS sequence"/>
</dbReference>
<dbReference type="PANTHER" id="PTHR37825">
    <property type="entry name" value="TRNA(MET) CYTIDINE ACETATE LIGASE"/>
    <property type="match status" value="1"/>
</dbReference>
<keyword evidence="1 3" id="KW-0436">Ligase</keyword>
<keyword evidence="3" id="KW-0067">ATP-binding</keyword>
<dbReference type="OrthoDB" id="9769796at2"/>
<organism evidence="5 6">
    <name type="scientific">Furfurilactobacillus siliginis</name>
    <dbReference type="NCBI Taxonomy" id="348151"/>
    <lineage>
        <taxon>Bacteria</taxon>
        <taxon>Bacillati</taxon>
        <taxon>Bacillota</taxon>
        <taxon>Bacilli</taxon>
        <taxon>Lactobacillales</taxon>
        <taxon>Lactobacillaceae</taxon>
        <taxon>Furfurilactobacillus</taxon>
    </lineage>
</organism>
<keyword evidence="2 3" id="KW-0819">tRNA processing</keyword>